<sequence>MSMARPAVSYRALALGDWGLPCSNVMESPGEYLGGPWRARGPGVRLRRREAGEQPGSDRVPLYRSTGLPVTSAVVGGAAAVLQSRAEAEGGDGRDKSTHGRQQQVPGLLASGRGGTRRRTAGLGFRRSRPPRGGVRLRRGA</sequence>
<evidence type="ECO:0000313" key="3">
    <source>
        <dbReference type="Proteomes" id="UP000275579"/>
    </source>
</evidence>
<protein>
    <submittedName>
        <fullName evidence="2">Uncharacterized protein</fullName>
    </submittedName>
</protein>
<evidence type="ECO:0000256" key="1">
    <source>
        <dbReference type="SAM" id="MobiDB-lite"/>
    </source>
</evidence>
<organism evidence="2 3">
    <name type="scientific">Streptomyces lydicus</name>
    <dbReference type="NCBI Taxonomy" id="47763"/>
    <lineage>
        <taxon>Bacteria</taxon>
        <taxon>Bacillati</taxon>
        <taxon>Actinomycetota</taxon>
        <taxon>Actinomycetes</taxon>
        <taxon>Kitasatosporales</taxon>
        <taxon>Streptomycetaceae</taxon>
        <taxon>Streptomyces</taxon>
    </lineage>
</organism>
<gene>
    <name evidence="2" type="ORF">DDE74_08710</name>
</gene>
<reference evidence="2 3" key="1">
    <citation type="submission" date="2018-04" db="EMBL/GenBank/DDBJ databases">
        <title>Complete genome sequences of Streptomyces lydicus strain WYEC and characterization of antagonistic properties of biological control agents.</title>
        <authorList>
            <person name="Mariita R.M."/>
            <person name="Sello J.K."/>
        </authorList>
    </citation>
    <scope>NUCLEOTIDE SEQUENCE [LARGE SCALE GENOMIC DNA]</scope>
    <source>
        <strain evidence="2 3">WYEC 108</strain>
    </source>
</reference>
<dbReference type="Proteomes" id="UP000275579">
    <property type="component" value="Chromosome"/>
</dbReference>
<dbReference type="EMBL" id="CP029042">
    <property type="protein sequence ID" value="AZS71012.1"/>
    <property type="molecule type" value="Genomic_DNA"/>
</dbReference>
<name>A0A3S9Y7P8_9ACTN</name>
<feature type="compositionally biased region" description="Basic and acidic residues" evidence="1">
    <location>
        <begin position="86"/>
        <end position="98"/>
    </location>
</feature>
<feature type="compositionally biased region" description="Basic residues" evidence="1">
    <location>
        <begin position="115"/>
        <end position="141"/>
    </location>
</feature>
<feature type="region of interest" description="Disordered" evidence="1">
    <location>
        <begin position="32"/>
        <end position="64"/>
    </location>
</feature>
<proteinExistence type="predicted"/>
<dbReference type="AlphaFoldDB" id="A0A3S9Y7P8"/>
<feature type="region of interest" description="Disordered" evidence="1">
    <location>
        <begin position="84"/>
        <end position="141"/>
    </location>
</feature>
<accession>A0A3S9Y7P8</accession>
<evidence type="ECO:0000313" key="2">
    <source>
        <dbReference type="EMBL" id="AZS71012.1"/>
    </source>
</evidence>